<reference evidence="2 3" key="1">
    <citation type="submission" date="2021-06" db="EMBL/GenBank/DDBJ databases">
        <authorList>
            <person name="Palmer J.M."/>
        </authorList>
    </citation>
    <scope>NUCLEOTIDE SEQUENCE [LARGE SCALE GENOMIC DNA]</scope>
    <source>
        <strain evidence="2 3">GA_2019</strain>
        <tissue evidence="2">Muscle</tissue>
    </source>
</reference>
<gene>
    <name evidence="2" type="ORF">GOODEAATRI_034537</name>
</gene>
<accession>A0ABV0NG03</accession>
<keyword evidence="3" id="KW-1185">Reference proteome</keyword>
<feature type="compositionally biased region" description="Basic and acidic residues" evidence="1">
    <location>
        <begin position="70"/>
        <end position="86"/>
    </location>
</feature>
<proteinExistence type="predicted"/>
<feature type="region of interest" description="Disordered" evidence="1">
    <location>
        <begin position="201"/>
        <end position="258"/>
    </location>
</feature>
<feature type="region of interest" description="Disordered" evidence="1">
    <location>
        <begin position="115"/>
        <end position="136"/>
    </location>
</feature>
<dbReference type="EMBL" id="JAHRIO010039203">
    <property type="protein sequence ID" value="MEQ2170343.1"/>
    <property type="molecule type" value="Genomic_DNA"/>
</dbReference>
<comment type="caution">
    <text evidence="2">The sequence shown here is derived from an EMBL/GenBank/DDBJ whole genome shotgun (WGS) entry which is preliminary data.</text>
</comment>
<feature type="region of interest" description="Disordered" evidence="1">
    <location>
        <begin position="25"/>
        <end position="99"/>
    </location>
</feature>
<name>A0ABV0NG03_9TELE</name>
<feature type="non-terminal residue" evidence="2">
    <location>
        <position position="258"/>
    </location>
</feature>
<evidence type="ECO:0000313" key="3">
    <source>
        <dbReference type="Proteomes" id="UP001476798"/>
    </source>
</evidence>
<feature type="region of interest" description="Disordered" evidence="1">
    <location>
        <begin position="148"/>
        <end position="167"/>
    </location>
</feature>
<sequence length="258" mass="30882">MNMERDGEFFDGEWTEVRGRRRRREYARDRFYSPPRRHLASPPRRHFTSPPRRHFHPPPRRHLASPPRRRWVERSRSPPDSRDRYRQRPRPSHQLVEYDRRDRWEGHRASTYLHHSEPSYRGNYSPQYEDVYYDPPPSKIRTYAEVARAPPQQDYPPLPATTRTAEWRGHINSPVRWERRGRATKPARWRAYPGCDRVQRRVGFAPEPSYNPAPPGRTQRKGRKPLSHIAAAVQQRRERASPPQQPPQQSEDADFPNK</sequence>
<organism evidence="2 3">
    <name type="scientific">Goodea atripinnis</name>
    <dbReference type="NCBI Taxonomy" id="208336"/>
    <lineage>
        <taxon>Eukaryota</taxon>
        <taxon>Metazoa</taxon>
        <taxon>Chordata</taxon>
        <taxon>Craniata</taxon>
        <taxon>Vertebrata</taxon>
        <taxon>Euteleostomi</taxon>
        <taxon>Actinopterygii</taxon>
        <taxon>Neopterygii</taxon>
        <taxon>Teleostei</taxon>
        <taxon>Neoteleostei</taxon>
        <taxon>Acanthomorphata</taxon>
        <taxon>Ovalentaria</taxon>
        <taxon>Atherinomorphae</taxon>
        <taxon>Cyprinodontiformes</taxon>
        <taxon>Goodeidae</taxon>
        <taxon>Goodea</taxon>
    </lineage>
</organism>
<evidence type="ECO:0000256" key="1">
    <source>
        <dbReference type="SAM" id="MobiDB-lite"/>
    </source>
</evidence>
<dbReference type="Proteomes" id="UP001476798">
    <property type="component" value="Unassembled WGS sequence"/>
</dbReference>
<feature type="compositionally biased region" description="Basic residues" evidence="1">
    <location>
        <begin position="35"/>
        <end position="69"/>
    </location>
</feature>
<protein>
    <submittedName>
        <fullName evidence="2">Uncharacterized protein</fullName>
    </submittedName>
</protein>
<evidence type="ECO:0000313" key="2">
    <source>
        <dbReference type="EMBL" id="MEQ2170343.1"/>
    </source>
</evidence>